<dbReference type="InterPro" id="IPR052514">
    <property type="entry name" value="SAM-dependent_MTase"/>
</dbReference>
<evidence type="ECO:0000313" key="2">
    <source>
        <dbReference type="EMBL" id="MDX8152508.1"/>
    </source>
</evidence>
<dbReference type="PANTHER" id="PTHR34203:SF15">
    <property type="entry name" value="SLL1173 PROTEIN"/>
    <property type="match status" value="1"/>
</dbReference>
<evidence type="ECO:0000259" key="1">
    <source>
        <dbReference type="Pfam" id="PF05050"/>
    </source>
</evidence>
<dbReference type="Proteomes" id="UP001277761">
    <property type="component" value="Unassembled WGS sequence"/>
</dbReference>
<gene>
    <name evidence="2" type="ORF">SK069_12955</name>
</gene>
<evidence type="ECO:0000313" key="3">
    <source>
        <dbReference type="Proteomes" id="UP001277761"/>
    </source>
</evidence>
<dbReference type="GO" id="GO:0032259">
    <property type="term" value="P:methylation"/>
    <property type="evidence" value="ECO:0007669"/>
    <property type="project" value="UniProtKB-KW"/>
</dbReference>
<dbReference type="InterPro" id="IPR006342">
    <property type="entry name" value="FkbM_mtfrase"/>
</dbReference>
<dbReference type="NCBIfam" id="TIGR01444">
    <property type="entry name" value="fkbM_fam"/>
    <property type="match status" value="1"/>
</dbReference>
<dbReference type="Pfam" id="PF05050">
    <property type="entry name" value="Methyltransf_21"/>
    <property type="match status" value="1"/>
</dbReference>
<comment type="caution">
    <text evidence="2">The sequence shown here is derived from an EMBL/GenBank/DDBJ whole genome shotgun (WGS) entry which is preliminary data.</text>
</comment>
<name>A0ABU4VNR9_9ACTN</name>
<protein>
    <submittedName>
        <fullName evidence="2">FkbM family methyltransferase</fullName>
    </submittedName>
</protein>
<sequence>MLPHEVRAPARPAVRPLRTQALSRALRLGTRVPSPRLQAWRAARRGPGAAVLDLLDAAVRTGPVRIAGGPAVGLLVPSALLRIDHAQAGLLVRGAVEPPVAEALRRHLPVGGVLWDVGANIGYFAALGGRIVGPEGQVLALDPVPEHASSVAAIAALNAMPWVRSLQAAAWREAGEVELVLPGDGAWAHLAQTVAGRAEGRRIAAAALRLDDLLDDPAVRIPDVVKIDVEGAELGVLDGLERTVAAHRPVLVVETHDTADGVVAWAATHGYRVENLERPTPIGGPGGQLAALLPGPR</sequence>
<dbReference type="EMBL" id="JAXAVX010000006">
    <property type="protein sequence ID" value="MDX8152508.1"/>
    <property type="molecule type" value="Genomic_DNA"/>
</dbReference>
<reference evidence="2 3" key="1">
    <citation type="submission" date="2023-11" db="EMBL/GenBank/DDBJ databases">
        <authorList>
            <person name="Xu M."/>
            <person name="Jiang T."/>
        </authorList>
    </citation>
    <scope>NUCLEOTIDE SEQUENCE [LARGE SCALE GENOMIC DNA]</scope>
    <source>
        <strain evidence="2 3">SD</strain>
    </source>
</reference>
<accession>A0ABU4VNR9</accession>
<dbReference type="SUPFAM" id="SSF53335">
    <property type="entry name" value="S-adenosyl-L-methionine-dependent methyltransferases"/>
    <property type="match status" value="1"/>
</dbReference>
<dbReference type="InterPro" id="IPR029063">
    <property type="entry name" value="SAM-dependent_MTases_sf"/>
</dbReference>
<keyword evidence="3" id="KW-1185">Reference proteome</keyword>
<dbReference type="Gene3D" id="3.40.50.150">
    <property type="entry name" value="Vaccinia Virus protein VP39"/>
    <property type="match status" value="1"/>
</dbReference>
<dbReference type="PANTHER" id="PTHR34203">
    <property type="entry name" value="METHYLTRANSFERASE, FKBM FAMILY PROTEIN"/>
    <property type="match status" value="1"/>
</dbReference>
<feature type="domain" description="Methyltransferase FkbM" evidence="1">
    <location>
        <begin position="116"/>
        <end position="272"/>
    </location>
</feature>
<dbReference type="RefSeq" id="WP_319954664.1">
    <property type="nucleotide sequence ID" value="NZ_JAXAVX010000006.1"/>
</dbReference>
<keyword evidence="2" id="KW-0489">Methyltransferase</keyword>
<dbReference type="GO" id="GO:0008168">
    <property type="term" value="F:methyltransferase activity"/>
    <property type="evidence" value="ECO:0007669"/>
    <property type="project" value="UniProtKB-KW"/>
</dbReference>
<organism evidence="2 3">
    <name type="scientific">Patulibacter brassicae</name>
    <dbReference type="NCBI Taxonomy" id="1705717"/>
    <lineage>
        <taxon>Bacteria</taxon>
        <taxon>Bacillati</taxon>
        <taxon>Actinomycetota</taxon>
        <taxon>Thermoleophilia</taxon>
        <taxon>Solirubrobacterales</taxon>
        <taxon>Patulibacteraceae</taxon>
        <taxon>Patulibacter</taxon>
    </lineage>
</organism>
<proteinExistence type="predicted"/>
<keyword evidence="2" id="KW-0808">Transferase</keyword>